<dbReference type="PANTHER" id="PTHR42780:SF1">
    <property type="entry name" value="ISOLEUCINE--TRNA LIGASE, CYTOPLASMIC"/>
    <property type="match status" value="1"/>
</dbReference>
<gene>
    <name evidence="10" type="ORF">ENI09_01295</name>
</gene>
<evidence type="ECO:0000256" key="5">
    <source>
        <dbReference type="ARBA" id="ARBA00022917"/>
    </source>
</evidence>
<dbReference type="InterPro" id="IPR009008">
    <property type="entry name" value="Val/Leu/Ile-tRNA-synth_edit"/>
</dbReference>
<evidence type="ECO:0000313" key="10">
    <source>
        <dbReference type="EMBL" id="HEB14025.1"/>
    </source>
</evidence>
<keyword evidence="3" id="KW-0547">Nucleotide-binding</keyword>
<evidence type="ECO:0000256" key="3">
    <source>
        <dbReference type="ARBA" id="ARBA00022741"/>
    </source>
</evidence>
<dbReference type="SUPFAM" id="SSF52374">
    <property type="entry name" value="Nucleotidylyl transferase"/>
    <property type="match status" value="1"/>
</dbReference>
<dbReference type="GO" id="GO:0004822">
    <property type="term" value="F:isoleucine-tRNA ligase activity"/>
    <property type="evidence" value="ECO:0007669"/>
    <property type="project" value="UniProtKB-EC"/>
</dbReference>
<comment type="catalytic activity">
    <reaction evidence="8">
        <text>tRNA(Ile) + L-isoleucine + ATP = L-isoleucyl-tRNA(Ile) + AMP + diphosphate</text>
        <dbReference type="Rhea" id="RHEA:11060"/>
        <dbReference type="Rhea" id="RHEA-COMP:9666"/>
        <dbReference type="Rhea" id="RHEA-COMP:9695"/>
        <dbReference type="ChEBI" id="CHEBI:30616"/>
        <dbReference type="ChEBI" id="CHEBI:33019"/>
        <dbReference type="ChEBI" id="CHEBI:58045"/>
        <dbReference type="ChEBI" id="CHEBI:78442"/>
        <dbReference type="ChEBI" id="CHEBI:78528"/>
        <dbReference type="ChEBI" id="CHEBI:456215"/>
        <dbReference type="EC" id="6.1.1.5"/>
    </reaction>
</comment>
<sequence length="364" mass="42008">MSDFKKVESVVDFPKLERKILKWWYSSGLEKKYLRKNDRSKKLFRFLDGPITANNPMGVHHAWGRTYKDLFQRYKNMQGFKQRFQNGFDAQGLWVEVEVEKDLGFKTKKDIERYGIDRFVEKCKERVFKYAGIQTEQSKRLGYFMDWENSYFTLSDENNYAIWSFLKKCHEEGWIYEGRDVVPWCARCGTALSEHEIVTEGYKELTHPGVFVKFPVFGEDETFFLVWTTTSWTLPANTSLAVGRNIKYSFVSQDGQTFILATDRLKETGVKGKVVKEVLGKDLVGLEFESLFPDFFSQRGLKHKVVDADFVNLEEGTGVVHIAPGSGQEDYELAKDKNLPVIESLNEEGVFLEGFGSCSGKSAF</sequence>
<evidence type="ECO:0000256" key="4">
    <source>
        <dbReference type="ARBA" id="ARBA00022840"/>
    </source>
</evidence>
<dbReference type="EC" id="6.1.1.5" evidence="1"/>
<dbReference type="GO" id="GO:0002161">
    <property type="term" value="F:aminoacyl-tRNA deacylase activity"/>
    <property type="evidence" value="ECO:0007669"/>
    <property type="project" value="InterPro"/>
</dbReference>
<comment type="function">
    <text evidence="7">Catalyzes the attachment of isoleucine to tRNA(Ile). As IleRS can inadvertently accommodate and process structurally similar amino acids such as valine, to avoid such errors it has two additional distinct tRNA(Ile)-dependent editing activities. One activity is designated as 'pretransfer' editing and involves the hydrolysis of activated Val-AMP. The other activity is designated 'posttransfer' editing and involves deacylation of mischarged Val-tRNA(Ile).</text>
</comment>
<feature type="non-terminal residue" evidence="10">
    <location>
        <position position="364"/>
    </location>
</feature>
<dbReference type="InterPro" id="IPR014729">
    <property type="entry name" value="Rossmann-like_a/b/a_fold"/>
</dbReference>
<dbReference type="Gene3D" id="3.40.50.620">
    <property type="entry name" value="HUPs"/>
    <property type="match status" value="1"/>
</dbReference>
<keyword evidence="2 10" id="KW-0436">Ligase</keyword>
<accession>A0A7C1NT52</accession>
<evidence type="ECO:0000256" key="2">
    <source>
        <dbReference type="ARBA" id="ARBA00022598"/>
    </source>
</evidence>
<evidence type="ECO:0000256" key="7">
    <source>
        <dbReference type="ARBA" id="ARBA00025217"/>
    </source>
</evidence>
<dbReference type="AlphaFoldDB" id="A0A7C1NT52"/>
<comment type="caution">
    <text evidence="10">The sequence shown here is derived from an EMBL/GenBank/DDBJ whole genome shotgun (WGS) entry which is preliminary data.</text>
</comment>
<evidence type="ECO:0000259" key="9">
    <source>
        <dbReference type="Pfam" id="PF00133"/>
    </source>
</evidence>
<dbReference type="Pfam" id="PF00133">
    <property type="entry name" value="tRNA-synt_1"/>
    <property type="match status" value="1"/>
</dbReference>
<name>A0A7C1NT52_UNCKA</name>
<dbReference type="EMBL" id="DRHH01000052">
    <property type="protein sequence ID" value="HEB14025.1"/>
    <property type="molecule type" value="Genomic_DNA"/>
</dbReference>
<dbReference type="InterPro" id="IPR023586">
    <property type="entry name" value="Ile-tRNA-ligase_type2"/>
</dbReference>
<keyword evidence="6" id="KW-0030">Aminoacyl-tRNA synthetase</keyword>
<dbReference type="PRINTS" id="PR00984">
    <property type="entry name" value="TRNASYNTHILE"/>
</dbReference>
<proteinExistence type="predicted"/>
<evidence type="ECO:0000256" key="1">
    <source>
        <dbReference type="ARBA" id="ARBA00013165"/>
    </source>
</evidence>
<dbReference type="GO" id="GO:0006428">
    <property type="term" value="P:isoleucyl-tRNA aminoacylation"/>
    <property type="evidence" value="ECO:0007669"/>
    <property type="project" value="InterPro"/>
</dbReference>
<protein>
    <recommendedName>
        <fullName evidence="1">isoleucine--tRNA ligase</fullName>
        <ecNumber evidence="1">6.1.1.5</ecNumber>
    </recommendedName>
</protein>
<dbReference type="SUPFAM" id="SSF50677">
    <property type="entry name" value="ValRS/IleRS/LeuRS editing domain"/>
    <property type="match status" value="1"/>
</dbReference>
<dbReference type="GO" id="GO:0005524">
    <property type="term" value="F:ATP binding"/>
    <property type="evidence" value="ECO:0007669"/>
    <property type="project" value="UniProtKB-KW"/>
</dbReference>
<keyword evidence="4" id="KW-0067">ATP-binding</keyword>
<dbReference type="PANTHER" id="PTHR42780">
    <property type="entry name" value="SOLEUCYL-TRNA SYNTHETASE"/>
    <property type="match status" value="1"/>
</dbReference>
<keyword evidence="5" id="KW-0648">Protein biosynthesis</keyword>
<evidence type="ECO:0000256" key="8">
    <source>
        <dbReference type="ARBA" id="ARBA00048359"/>
    </source>
</evidence>
<dbReference type="InterPro" id="IPR002301">
    <property type="entry name" value="Ile-tRNA-ligase"/>
</dbReference>
<reference evidence="10" key="1">
    <citation type="journal article" date="2020" name="mSystems">
        <title>Genome- and Community-Level Interaction Insights into Carbon Utilization and Element Cycling Functions of Hydrothermarchaeota in Hydrothermal Sediment.</title>
        <authorList>
            <person name="Zhou Z."/>
            <person name="Liu Y."/>
            <person name="Xu W."/>
            <person name="Pan J."/>
            <person name="Luo Z.H."/>
            <person name="Li M."/>
        </authorList>
    </citation>
    <scope>NUCLEOTIDE SEQUENCE [LARGE SCALE GENOMIC DNA]</scope>
    <source>
        <strain evidence="10">HyVt-365</strain>
    </source>
</reference>
<dbReference type="InterPro" id="IPR002300">
    <property type="entry name" value="aa-tRNA-synth_Ia"/>
</dbReference>
<organism evidence="10">
    <name type="scientific">candidate division WWE3 bacterium</name>
    <dbReference type="NCBI Taxonomy" id="2053526"/>
    <lineage>
        <taxon>Bacteria</taxon>
        <taxon>Katanobacteria</taxon>
    </lineage>
</organism>
<feature type="domain" description="Aminoacyl-tRNA synthetase class Ia" evidence="9">
    <location>
        <begin position="19"/>
        <end position="225"/>
    </location>
</feature>
<dbReference type="Proteomes" id="UP000885744">
    <property type="component" value="Unassembled WGS sequence"/>
</dbReference>
<dbReference type="Gene3D" id="3.90.740.10">
    <property type="entry name" value="Valyl/Leucyl/Isoleucyl-tRNA synthetase, editing domain"/>
    <property type="match status" value="1"/>
</dbReference>
<evidence type="ECO:0000256" key="6">
    <source>
        <dbReference type="ARBA" id="ARBA00023146"/>
    </source>
</evidence>